<dbReference type="Proteomes" id="UP000265520">
    <property type="component" value="Unassembled WGS sequence"/>
</dbReference>
<reference evidence="2 3" key="1">
    <citation type="journal article" date="2018" name="Front. Plant Sci.">
        <title>Red Clover (Trifolium pratense) and Zigzag Clover (T. medium) - A Picture of Genomic Similarities and Differences.</title>
        <authorList>
            <person name="Dluhosova J."/>
            <person name="Istvanek J."/>
            <person name="Nedelnik J."/>
            <person name="Repkova J."/>
        </authorList>
    </citation>
    <scope>NUCLEOTIDE SEQUENCE [LARGE SCALE GENOMIC DNA]</scope>
    <source>
        <strain evidence="3">cv. 10/8</strain>
        <tissue evidence="2">Leaf</tissue>
    </source>
</reference>
<feature type="region of interest" description="Disordered" evidence="1">
    <location>
        <begin position="1"/>
        <end position="29"/>
    </location>
</feature>
<feature type="non-terminal residue" evidence="2">
    <location>
        <position position="1"/>
    </location>
</feature>
<sequence>SASSGDARQCISGSLASPGEHRRLSRSASTPLAQRLAPGFEAQVTKMALVTPKTPRNH</sequence>
<accession>A0A392VV48</accession>
<dbReference type="AlphaFoldDB" id="A0A392VV48"/>
<name>A0A392VV48_9FABA</name>
<organism evidence="2 3">
    <name type="scientific">Trifolium medium</name>
    <dbReference type="NCBI Taxonomy" id="97028"/>
    <lineage>
        <taxon>Eukaryota</taxon>
        <taxon>Viridiplantae</taxon>
        <taxon>Streptophyta</taxon>
        <taxon>Embryophyta</taxon>
        <taxon>Tracheophyta</taxon>
        <taxon>Spermatophyta</taxon>
        <taxon>Magnoliopsida</taxon>
        <taxon>eudicotyledons</taxon>
        <taxon>Gunneridae</taxon>
        <taxon>Pentapetalae</taxon>
        <taxon>rosids</taxon>
        <taxon>fabids</taxon>
        <taxon>Fabales</taxon>
        <taxon>Fabaceae</taxon>
        <taxon>Papilionoideae</taxon>
        <taxon>50 kb inversion clade</taxon>
        <taxon>NPAAA clade</taxon>
        <taxon>Hologalegina</taxon>
        <taxon>IRL clade</taxon>
        <taxon>Trifolieae</taxon>
        <taxon>Trifolium</taxon>
    </lineage>
</organism>
<protein>
    <submittedName>
        <fullName evidence="2">Uncharacterized protein</fullName>
    </submittedName>
</protein>
<dbReference type="EMBL" id="LXQA011295859">
    <property type="protein sequence ID" value="MCI92278.1"/>
    <property type="molecule type" value="Genomic_DNA"/>
</dbReference>
<evidence type="ECO:0000313" key="3">
    <source>
        <dbReference type="Proteomes" id="UP000265520"/>
    </source>
</evidence>
<feature type="compositionally biased region" description="Polar residues" evidence="1">
    <location>
        <begin position="1"/>
        <end position="15"/>
    </location>
</feature>
<evidence type="ECO:0000313" key="2">
    <source>
        <dbReference type="EMBL" id="MCI92278.1"/>
    </source>
</evidence>
<keyword evidence="3" id="KW-1185">Reference proteome</keyword>
<evidence type="ECO:0000256" key="1">
    <source>
        <dbReference type="SAM" id="MobiDB-lite"/>
    </source>
</evidence>
<proteinExistence type="predicted"/>
<comment type="caution">
    <text evidence="2">The sequence shown here is derived from an EMBL/GenBank/DDBJ whole genome shotgun (WGS) entry which is preliminary data.</text>
</comment>